<dbReference type="HOGENOM" id="CLU_066203_0_0_11"/>
<organism evidence="1 2">
    <name type="scientific">Streptomyces violaceusniger (strain Tu 4113)</name>
    <dbReference type="NCBI Taxonomy" id="653045"/>
    <lineage>
        <taxon>Bacteria</taxon>
        <taxon>Bacillati</taxon>
        <taxon>Actinomycetota</taxon>
        <taxon>Actinomycetes</taxon>
        <taxon>Kitasatosporales</taxon>
        <taxon>Streptomycetaceae</taxon>
        <taxon>Streptomyces</taxon>
        <taxon>Streptomyces violaceusniger group</taxon>
    </lineage>
</organism>
<dbReference type="EMBL" id="CP002994">
    <property type="protein sequence ID" value="AEM80609.1"/>
    <property type="molecule type" value="Genomic_DNA"/>
</dbReference>
<proteinExistence type="predicted"/>
<name>G2PBI7_STRV4</name>
<dbReference type="AlphaFoldDB" id="G2PBI7"/>
<evidence type="ECO:0000313" key="1">
    <source>
        <dbReference type="EMBL" id="AEM80609.1"/>
    </source>
</evidence>
<reference evidence="1" key="1">
    <citation type="submission" date="2011-08" db="EMBL/GenBank/DDBJ databases">
        <title>Complete sequence of chromosome of Streptomyces violaceusniger Tu 4113.</title>
        <authorList>
            <consortium name="US DOE Joint Genome Institute"/>
            <person name="Lucas S."/>
            <person name="Han J."/>
            <person name="Lapidus A."/>
            <person name="Cheng J.-F."/>
            <person name="Goodwin L."/>
            <person name="Pitluck S."/>
            <person name="Peters L."/>
            <person name="Ivanova N."/>
            <person name="Daligault H."/>
            <person name="Detter J.C."/>
            <person name="Han C."/>
            <person name="Tapia R."/>
            <person name="Land M."/>
            <person name="Hauser L."/>
            <person name="Kyrpides N."/>
            <person name="Ivanova N."/>
            <person name="Pagani I."/>
            <person name="Hagen A."/>
            <person name="Katz L."/>
            <person name="Fiedler H.-P."/>
            <person name="Keasling J."/>
            <person name="Fortman J."/>
            <person name="Woyke T."/>
        </authorList>
    </citation>
    <scope>NUCLEOTIDE SEQUENCE [LARGE SCALE GENOMIC DNA]</scope>
    <source>
        <strain evidence="1">Tu 4113</strain>
    </source>
</reference>
<dbReference type="NCBIfam" id="NF045477">
    <property type="entry name" value="LPO_1073_dom"/>
    <property type="match status" value="1"/>
</dbReference>
<dbReference type="InterPro" id="IPR053773">
    <property type="entry name" value="Vpar_1526-like"/>
</dbReference>
<sequence>MRRWKTQRQSAGNDSNNFQAMGDINFGIGYSDAKEIAKDAAMEVFEKNFELLAQDAHELARIRAEELTNVFLEAVQEKSLPVLAAMRDPGVQSSLLTAQSGYAKTGDPDLGDVLVELLVDRIHLNDRRNTAQLALKKSLEVAENLSKELFALLSFNMMVKEVSFGELSSVEEVADSLARAIHPFASDLTAVHPSDLDYLAGLGCLIHAAGTLPPGQSMGMNYPGLFSRGFTEKELMHADHLISSPLVRLINSNEGRYQIDAGTKMGLQALIDTHEAQDLADAALHALTTTRLQDHEIEEMLISSSPELEEPIRRGKELGLAGYLNTAIGTAIGHANARRTIPGFSLDFSNMLS</sequence>
<evidence type="ECO:0000313" key="2">
    <source>
        <dbReference type="Proteomes" id="UP000008703"/>
    </source>
</evidence>
<dbReference type="KEGG" id="svl:Strvi_0838"/>
<protein>
    <submittedName>
        <fullName evidence="1">Uncharacterized protein</fullName>
    </submittedName>
</protein>
<accession>G2PBI7</accession>
<dbReference type="Proteomes" id="UP000008703">
    <property type="component" value="Chromosome"/>
</dbReference>
<keyword evidence="2" id="KW-1185">Reference proteome</keyword>
<gene>
    <name evidence="1" type="ORF">Strvi_0838</name>
</gene>
<dbReference type="eggNOG" id="ENOG502Z9S5">
    <property type="taxonomic scope" value="Bacteria"/>
</dbReference>